<dbReference type="Pfam" id="PF13362">
    <property type="entry name" value="Toprim_3"/>
    <property type="match status" value="1"/>
</dbReference>
<reference evidence="3 4" key="1">
    <citation type="submission" date="2016-10" db="EMBL/GenBank/DDBJ databases">
        <authorList>
            <person name="de Groot N.N."/>
        </authorList>
    </citation>
    <scope>NUCLEOTIDE SEQUENCE [LARGE SCALE GENOMIC DNA]</scope>
    <source>
        <strain evidence="3 4">R-24608</strain>
    </source>
</reference>
<feature type="domain" description="DUF7146" evidence="2">
    <location>
        <begin position="101"/>
        <end position="200"/>
    </location>
</feature>
<protein>
    <submittedName>
        <fullName evidence="3">Toprim domain-containing protein</fullName>
    </submittedName>
</protein>
<dbReference type="InterPro" id="IPR006171">
    <property type="entry name" value="TOPRIM_dom"/>
</dbReference>
<dbReference type="AlphaFoldDB" id="A0A1I7GCE3"/>
<sequence length="307" mass="32598">MIALNTTNEFLGAIQANLGYAPPYLEPGRFCRFGPRKSGWAKLFSDCLGGVYGDYRQNLSSHWSARQPQHQSPAELAAMRHHLHLAAREREAEQRAHWVKNAERNAALWAASIPADDAVRSYLAARGLAQWPVPACIRQHPGLAYWHADDNGELHMLGRYPAMLTPIVSGGKLLAIHRTYLGDGCKADVPTPKKLTGAAGPLAGACIPLAAPHGGVLGIAEGIETAAAASLGSGLPVVAAYCANALAGFALPRGIERLVIFADHDPAGQQAAATLAQRATRAGLTSKTLTPSKPGSDWADVWLEGMQ</sequence>
<proteinExistence type="predicted"/>
<keyword evidence="4" id="KW-1185">Reference proteome</keyword>
<dbReference type="Proteomes" id="UP000183656">
    <property type="component" value="Unassembled WGS sequence"/>
</dbReference>
<evidence type="ECO:0000313" key="3">
    <source>
        <dbReference type="EMBL" id="SFU46100.1"/>
    </source>
</evidence>
<dbReference type="CDD" id="cd01029">
    <property type="entry name" value="TOPRIM_primases"/>
    <property type="match status" value="1"/>
</dbReference>
<organism evidence="3 4">
    <name type="scientific">Paenacidovorax caeni</name>
    <dbReference type="NCBI Taxonomy" id="343013"/>
    <lineage>
        <taxon>Bacteria</taxon>
        <taxon>Pseudomonadati</taxon>
        <taxon>Pseudomonadota</taxon>
        <taxon>Betaproteobacteria</taxon>
        <taxon>Burkholderiales</taxon>
        <taxon>Comamonadaceae</taxon>
        <taxon>Paenacidovorax</taxon>
    </lineage>
</organism>
<evidence type="ECO:0000259" key="1">
    <source>
        <dbReference type="Pfam" id="PF13362"/>
    </source>
</evidence>
<dbReference type="InterPro" id="IPR055570">
    <property type="entry name" value="DUF7146"/>
</dbReference>
<dbReference type="Gene3D" id="3.40.1360.10">
    <property type="match status" value="1"/>
</dbReference>
<dbReference type="RefSeq" id="WP_158447365.1">
    <property type="nucleotide sequence ID" value="NZ_CYIG01000034.1"/>
</dbReference>
<name>A0A1I7GCE3_9BURK</name>
<dbReference type="Pfam" id="PF23639">
    <property type="entry name" value="DUF7146"/>
    <property type="match status" value="1"/>
</dbReference>
<accession>A0A1I7GCE3</accession>
<evidence type="ECO:0000313" key="4">
    <source>
        <dbReference type="Proteomes" id="UP000183656"/>
    </source>
</evidence>
<dbReference type="EMBL" id="FPBX01000005">
    <property type="protein sequence ID" value="SFU46100.1"/>
    <property type="molecule type" value="Genomic_DNA"/>
</dbReference>
<dbReference type="InterPro" id="IPR034154">
    <property type="entry name" value="TOPRIM_DnaG/twinkle"/>
</dbReference>
<dbReference type="STRING" id="343013.SAMN04489707_100517"/>
<feature type="domain" description="Toprim" evidence="1">
    <location>
        <begin position="217"/>
        <end position="304"/>
    </location>
</feature>
<evidence type="ECO:0000259" key="2">
    <source>
        <dbReference type="Pfam" id="PF23639"/>
    </source>
</evidence>
<gene>
    <name evidence="3" type="ORF">SAMN04489707_100517</name>
</gene>